<accession>A0A1M7S8A5</accession>
<dbReference type="GO" id="GO:0000166">
    <property type="term" value="F:nucleotide binding"/>
    <property type="evidence" value="ECO:0007669"/>
    <property type="project" value="UniProtKB-KW"/>
</dbReference>
<sequence>MKQKIVLASHNKNKISEFKQMFQNTDFELVGLDEFPDLPEVEETGTSFEENAKLKSRAVAKYTGLIALADDSGISVKALNGAPGVYSARYSAENGQPATTEKNNAKLLSALKGLKGKDRAACFVCVISVTTPKGDEMLVRGEWEGQILETPQGSNGFGYDPLMYISECGCSAAELSADQKNAISHRGKALNLFKEQWNAFAQKHLKK</sequence>
<dbReference type="InterPro" id="IPR029001">
    <property type="entry name" value="ITPase-like_fam"/>
</dbReference>
<dbReference type="STRING" id="1121455.SAMN02745728_00595"/>
<dbReference type="FunFam" id="3.90.950.10:FF:000001">
    <property type="entry name" value="dITP/XTP pyrophosphatase"/>
    <property type="match status" value="1"/>
</dbReference>
<keyword evidence="4 10" id="KW-0547">Nucleotide-binding</keyword>
<feature type="binding site" evidence="10">
    <location>
        <position position="42"/>
    </location>
    <ligand>
        <name>Mg(2+)</name>
        <dbReference type="ChEBI" id="CHEBI:18420"/>
    </ligand>
</feature>
<dbReference type="GO" id="GO:0005829">
    <property type="term" value="C:cytosol"/>
    <property type="evidence" value="ECO:0007669"/>
    <property type="project" value="TreeGrafter"/>
</dbReference>
<keyword evidence="7 10" id="KW-0546">Nucleotide metabolism</keyword>
<dbReference type="EMBL" id="FRDI01000003">
    <property type="protein sequence ID" value="SHN54857.1"/>
    <property type="molecule type" value="Genomic_DNA"/>
</dbReference>
<keyword evidence="3 10" id="KW-0479">Metal-binding</keyword>
<comment type="catalytic activity">
    <reaction evidence="9 10">
        <text>XTP + H2O = XMP + diphosphate + H(+)</text>
        <dbReference type="Rhea" id="RHEA:28610"/>
        <dbReference type="ChEBI" id="CHEBI:15377"/>
        <dbReference type="ChEBI" id="CHEBI:15378"/>
        <dbReference type="ChEBI" id="CHEBI:33019"/>
        <dbReference type="ChEBI" id="CHEBI:57464"/>
        <dbReference type="ChEBI" id="CHEBI:61314"/>
        <dbReference type="EC" id="3.6.1.66"/>
    </reaction>
</comment>
<keyword evidence="13" id="KW-1185">Reference proteome</keyword>
<evidence type="ECO:0000256" key="7">
    <source>
        <dbReference type="ARBA" id="ARBA00023080"/>
    </source>
</evidence>
<dbReference type="GO" id="GO:0035870">
    <property type="term" value="F:dITP diphosphatase activity"/>
    <property type="evidence" value="ECO:0007669"/>
    <property type="project" value="UniProtKB-UniRule"/>
</dbReference>
<dbReference type="NCBIfam" id="TIGR00042">
    <property type="entry name" value="RdgB/HAM1 family non-canonical purine NTP pyrophosphatase"/>
    <property type="match status" value="1"/>
</dbReference>
<dbReference type="GO" id="GO:0017111">
    <property type="term" value="F:ribonucleoside triphosphate phosphatase activity"/>
    <property type="evidence" value="ECO:0007669"/>
    <property type="project" value="InterPro"/>
</dbReference>
<evidence type="ECO:0000256" key="6">
    <source>
        <dbReference type="ARBA" id="ARBA00022842"/>
    </source>
</evidence>
<dbReference type="GO" id="GO:0036222">
    <property type="term" value="F:XTP diphosphatase activity"/>
    <property type="evidence" value="ECO:0007669"/>
    <property type="project" value="UniProtKB-UniRule"/>
</dbReference>
<dbReference type="InterPro" id="IPR002637">
    <property type="entry name" value="RdgB/HAM1"/>
</dbReference>
<dbReference type="GO" id="GO:0009117">
    <property type="term" value="P:nucleotide metabolic process"/>
    <property type="evidence" value="ECO:0007669"/>
    <property type="project" value="UniProtKB-KW"/>
</dbReference>
<organism evidence="12 13">
    <name type="scientific">Desulfovibrio litoralis DSM 11393</name>
    <dbReference type="NCBI Taxonomy" id="1121455"/>
    <lineage>
        <taxon>Bacteria</taxon>
        <taxon>Pseudomonadati</taxon>
        <taxon>Thermodesulfobacteriota</taxon>
        <taxon>Desulfovibrionia</taxon>
        <taxon>Desulfovibrionales</taxon>
        <taxon>Desulfovibrionaceae</taxon>
        <taxon>Desulfovibrio</taxon>
    </lineage>
</organism>
<evidence type="ECO:0000256" key="3">
    <source>
        <dbReference type="ARBA" id="ARBA00022723"/>
    </source>
</evidence>
<keyword evidence="5 10" id="KW-0378">Hydrolase</keyword>
<dbReference type="InterPro" id="IPR020922">
    <property type="entry name" value="dITP/XTP_pyrophosphatase"/>
</dbReference>
<dbReference type="PANTHER" id="PTHR11067">
    <property type="entry name" value="INOSINE TRIPHOSPHATE PYROPHOSPHATASE/HAM1 PROTEIN"/>
    <property type="match status" value="1"/>
</dbReference>
<comment type="function">
    <text evidence="10">Pyrophosphatase that catalyzes the hydrolysis of nucleoside triphosphates to their monophosphate derivatives, with a high preference for the non-canonical purine nucleotides XTP (xanthosine triphosphate), dITP (deoxyinosine triphosphate) and ITP. Seems to function as a house-cleaning enzyme that removes non-canonical purine nucleotides from the nucleotide pool, thus preventing their incorporation into DNA/RNA and avoiding chromosomal lesions.</text>
</comment>
<gene>
    <name evidence="12" type="ORF">SAMN02745728_00595</name>
</gene>
<evidence type="ECO:0000256" key="1">
    <source>
        <dbReference type="ARBA" id="ARBA00008023"/>
    </source>
</evidence>
<comment type="cofactor">
    <cofactor evidence="10">
        <name>Mg(2+)</name>
        <dbReference type="ChEBI" id="CHEBI:18420"/>
    </cofactor>
    <text evidence="10">Binds 1 Mg(2+) ion per subunit.</text>
</comment>
<dbReference type="PANTHER" id="PTHR11067:SF9">
    <property type="entry name" value="INOSINE TRIPHOSPHATE PYROPHOSPHATASE"/>
    <property type="match status" value="1"/>
</dbReference>
<dbReference type="GO" id="GO:0036220">
    <property type="term" value="F:ITP diphosphatase activity"/>
    <property type="evidence" value="ECO:0007669"/>
    <property type="project" value="UniProtKB-UniRule"/>
</dbReference>
<dbReference type="OrthoDB" id="9807456at2"/>
<name>A0A1M7S8A5_9BACT</name>
<feature type="active site" description="Proton acceptor" evidence="10">
    <location>
        <position position="71"/>
    </location>
</feature>
<dbReference type="GO" id="GO:0046872">
    <property type="term" value="F:metal ion binding"/>
    <property type="evidence" value="ECO:0007669"/>
    <property type="project" value="UniProtKB-KW"/>
</dbReference>
<dbReference type="HAMAP" id="MF_01405">
    <property type="entry name" value="Non_canon_purine_NTPase"/>
    <property type="match status" value="1"/>
</dbReference>
<dbReference type="GO" id="GO:0009146">
    <property type="term" value="P:purine nucleoside triphosphate catabolic process"/>
    <property type="evidence" value="ECO:0007669"/>
    <property type="project" value="UniProtKB-UniRule"/>
</dbReference>
<comment type="similarity">
    <text evidence="1 10 11">Belongs to the HAM1 NTPase family.</text>
</comment>
<reference evidence="12 13" key="1">
    <citation type="submission" date="2016-12" db="EMBL/GenBank/DDBJ databases">
        <authorList>
            <person name="Song W.-J."/>
            <person name="Kurnit D.M."/>
        </authorList>
    </citation>
    <scope>NUCLEOTIDE SEQUENCE [LARGE SCALE GENOMIC DNA]</scope>
    <source>
        <strain evidence="12 13">DSM 11393</strain>
    </source>
</reference>
<dbReference type="CDD" id="cd00515">
    <property type="entry name" value="HAM1"/>
    <property type="match status" value="1"/>
</dbReference>
<feature type="binding site" evidence="10">
    <location>
        <begin position="185"/>
        <end position="186"/>
    </location>
    <ligand>
        <name>substrate</name>
    </ligand>
</feature>
<evidence type="ECO:0000256" key="10">
    <source>
        <dbReference type="HAMAP-Rule" id="MF_01405"/>
    </source>
</evidence>
<evidence type="ECO:0000313" key="12">
    <source>
        <dbReference type="EMBL" id="SHN54857.1"/>
    </source>
</evidence>
<dbReference type="NCBIfam" id="NF011397">
    <property type="entry name" value="PRK14822.1"/>
    <property type="match status" value="1"/>
</dbReference>
<proteinExistence type="inferred from homology"/>
<dbReference type="Pfam" id="PF01725">
    <property type="entry name" value="Ham1p_like"/>
    <property type="match status" value="1"/>
</dbReference>
<dbReference type="AlphaFoldDB" id="A0A1M7S8A5"/>
<evidence type="ECO:0000256" key="2">
    <source>
        <dbReference type="ARBA" id="ARBA00011738"/>
    </source>
</evidence>
<comment type="catalytic activity">
    <reaction evidence="10">
        <text>ITP + H2O = IMP + diphosphate + H(+)</text>
        <dbReference type="Rhea" id="RHEA:29399"/>
        <dbReference type="ChEBI" id="CHEBI:15377"/>
        <dbReference type="ChEBI" id="CHEBI:15378"/>
        <dbReference type="ChEBI" id="CHEBI:33019"/>
        <dbReference type="ChEBI" id="CHEBI:58053"/>
        <dbReference type="ChEBI" id="CHEBI:61402"/>
        <dbReference type="EC" id="3.6.1.66"/>
    </reaction>
</comment>
<evidence type="ECO:0000256" key="9">
    <source>
        <dbReference type="ARBA" id="ARBA00052017"/>
    </source>
</evidence>
<evidence type="ECO:0000256" key="4">
    <source>
        <dbReference type="ARBA" id="ARBA00022741"/>
    </source>
</evidence>
<evidence type="ECO:0000256" key="5">
    <source>
        <dbReference type="ARBA" id="ARBA00022801"/>
    </source>
</evidence>
<evidence type="ECO:0000256" key="8">
    <source>
        <dbReference type="ARBA" id="ARBA00051875"/>
    </source>
</evidence>
<comment type="catalytic activity">
    <reaction evidence="8 10">
        <text>dITP + H2O = dIMP + diphosphate + H(+)</text>
        <dbReference type="Rhea" id="RHEA:28342"/>
        <dbReference type="ChEBI" id="CHEBI:15377"/>
        <dbReference type="ChEBI" id="CHEBI:15378"/>
        <dbReference type="ChEBI" id="CHEBI:33019"/>
        <dbReference type="ChEBI" id="CHEBI:61194"/>
        <dbReference type="ChEBI" id="CHEBI:61382"/>
        <dbReference type="EC" id="3.6.1.66"/>
    </reaction>
</comment>
<dbReference type="Gene3D" id="3.90.950.10">
    <property type="match status" value="1"/>
</dbReference>
<evidence type="ECO:0000256" key="11">
    <source>
        <dbReference type="RuleBase" id="RU003781"/>
    </source>
</evidence>
<feature type="binding site" evidence="10">
    <location>
        <position position="72"/>
    </location>
    <ligand>
        <name>substrate</name>
    </ligand>
</feature>
<feature type="binding site" evidence="10">
    <location>
        <position position="180"/>
    </location>
    <ligand>
        <name>substrate</name>
    </ligand>
</feature>
<feature type="binding site" evidence="10">
    <location>
        <position position="71"/>
    </location>
    <ligand>
        <name>Mg(2+)</name>
        <dbReference type="ChEBI" id="CHEBI:18420"/>
    </ligand>
</feature>
<keyword evidence="6 10" id="KW-0460">Magnesium</keyword>
<dbReference type="EC" id="3.6.1.66" evidence="10"/>
<evidence type="ECO:0000313" key="13">
    <source>
        <dbReference type="Proteomes" id="UP000186469"/>
    </source>
</evidence>
<dbReference type="SUPFAM" id="SSF52972">
    <property type="entry name" value="ITPase-like"/>
    <property type="match status" value="1"/>
</dbReference>
<feature type="binding site" evidence="10">
    <location>
        <begin position="9"/>
        <end position="14"/>
    </location>
    <ligand>
        <name>substrate</name>
    </ligand>
</feature>
<feature type="binding site" evidence="10">
    <location>
        <begin position="157"/>
        <end position="160"/>
    </location>
    <ligand>
        <name>substrate</name>
    </ligand>
</feature>
<dbReference type="RefSeq" id="WP_072696296.1">
    <property type="nucleotide sequence ID" value="NZ_FRDI01000003.1"/>
</dbReference>
<comment type="subunit">
    <text evidence="2 10">Homodimer.</text>
</comment>
<dbReference type="Proteomes" id="UP000186469">
    <property type="component" value="Unassembled WGS sequence"/>
</dbReference>
<protein>
    <recommendedName>
        <fullName evidence="10">dITP/XTP pyrophosphatase</fullName>
        <ecNumber evidence="10">3.6.1.66</ecNumber>
    </recommendedName>
    <alternativeName>
        <fullName evidence="10">Non-canonical purine NTP pyrophosphatase</fullName>
    </alternativeName>
    <alternativeName>
        <fullName evidence="10">Non-standard purine NTP pyrophosphatase</fullName>
    </alternativeName>
    <alternativeName>
        <fullName evidence="10">Nucleoside-triphosphate diphosphatase</fullName>
    </alternativeName>
    <alternativeName>
        <fullName evidence="10">Nucleoside-triphosphate pyrophosphatase</fullName>
        <shortName evidence="10">NTPase</shortName>
    </alternativeName>
</protein>